<feature type="region of interest" description="Disordered" evidence="1">
    <location>
        <begin position="1"/>
        <end position="23"/>
    </location>
</feature>
<name>A0A1E7FZT7_9STRA</name>
<evidence type="ECO:0000256" key="1">
    <source>
        <dbReference type="SAM" id="MobiDB-lite"/>
    </source>
</evidence>
<reference evidence="2 3" key="1">
    <citation type="submission" date="2016-09" db="EMBL/GenBank/DDBJ databases">
        <title>Extensive genetic diversity and differential bi-allelic expression allows diatom success in the polar Southern Ocean.</title>
        <authorList>
            <consortium name="DOE Joint Genome Institute"/>
            <person name="Mock T."/>
            <person name="Otillar R.P."/>
            <person name="Strauss J."/>
            <person name="Dupont C."/>
            <person name="Frickenhaus S."/>
            <person name="Maumus F."/>
            <person name="Mcmullan M."/>
            <person name="Sanges R."/>
            <person name="Schmutz J."/>
            <person name="Toseland A."/>
            <person name="Valas R."/>
            <person name="Veluchamy A."/>
            <person name="Ward B.J."/>
            <person name="Allen A."/>
            <person name="Barry K."/>
            <person name="Falciatore A."/>
            <person name="Ferrante M."/>
            <person name="Fortunato A.E."/>
            <person name="Gloeckner G."/>
            <person name="Gruber A."/>
            <person name="Hipkin R."/>
            <person name="Janech M."/>
            <person name="Kroth P."/>
            <person name="Leese F."/>
            <person name="Lindquist E."/>
            <person name="Lyon B.R."/>
            <person name="Martin J."/>
            <person name="Mayer C."/>
            <person name="Parker M."/>
            <person name="Quesneville H."/>
            <person name="Raymond J."/>
            <person name="Uhlig C."/>
            <person name="Valentin K.U."/>
            <person name="Worden A.Z."/>
            <person name="Armbrust E.V."/>
            <person name="Bowler C."/>
            <person name="Green B."/>
            <person name="Moulton V."/>
            <person name="Van Oosterhout C."/>
            <person name="Grigoriev I."/>
        </authorList>
    </citation>
    <scope>NUCLEOTIDE SEQUENCE [LARGE SCALE GENOMIC DNA]</scope>
    <source>
        <strain evidence="2 3">CCMP1102</strain>
    </source>
</reference>
<proteinExistence type="predicted"/>
<accession>A0A1E7FZT7</accession>
<dbReference type="EMBL" id="KV784353">
    <property type="protein sequence ID" value="OEU23662.1"/>
    <property type="molecule type" value="Genomic_DNA"/>
</dbReference>
<dbReference type="OrthoDB" id="1847170at2759"/>
<feature type="compositionally biased region" description="Basic and acidic residues" evidence="1">
    <location>
        <begin position="1"/>
        <end position="18"/>
    </location>
</feature>
<evidence type="ECO:0000313" key="3">
    <source>
        <dbReference type="Proteomes" id="UP000095751"/>
    </source>
</evidence>
<organism evidence="2 3">
    <name type="scientific">Fragilariopsis cylindrus CCMP1102</name>
    <dbReference type="NCBI Taxonomy" id="635003"/>
    <lineage>
        <taxon>Eukaryota</taxon>
        <taxon>Sar</taxon>
        <taxon>Stramenopiles</taxon>
        <taxon>Ochrophyta</taxon>
        <taxon>Bacillariophyta</taxon>
        <taxon>Bacillariophyceae</taxon>
        <taxon>Bacillariophycidae</taxon>
        <taxon>Bacillariales</taxon>
        <taxon>Bacillariaceae</taxon>
        <taxon>Fragilariopsis</taxon>
    </lineage>
</organism>
<dbReference type="KEGG" id="fcy:FRACYDRAFT_233834"/>
<keyword evidence="3" id="KW-1185">Reference proteome</keyword>
<sequence length="379" mass="44445">MTSESSDNHDKRQEKENDNGDGIANMMPTLFSIIDRESEFPDYVRPRMRSRITKFTVYDSHKDNQLNEFEAEFLSGTYSDVHQWTLFKLDSSVDTEEQLKTVVHFFPNVLSNGRRISTMDQIMLPINAAALRKEAVPFVPTLAELGRKYKKFKDHQRGGLLSKYTRDRWNGTKRNTALDDLVRGTYPYDDKDDEELRFDAIERLRSMGLLKKEDVQHYNLLRFCCDQLEEKRSSIFEYLVNWNPEALLKSEGWDNGLLPHLVGTSSTHNRNEELDQDVFLTTMQLGFIYFPNEFGFMFHIDQQSGMTPFKYLCDTYNLREQISQLCFRLFIEDSVTKYPWKKKEAFMMLATNDKVHVDGLYSMLRQDPNLLQDLLGGFD</sequence>
<gene>
    <name evidence="2" type="ORF">FRACYDRAFT_233834</name>
</gene>
<dbReference type="Proteomes" id="UP000095751">
    <property type="component" value="Unassembled WGS sequence"/>
</dbReference>
<protein>
    <submittedName>
        <fullName evidence="2">Uncharacterized protein</fullName>
    </submittedName>
</protein>
<evidence type="ECO:0000313" key="2">
    <source>
        <dbReference type="EMBL" id="OEU23662.1"/>
    </source>
</evidence>
<dbReference type="AlphaFoldDB" id="A0A1E7FZT7"/>
<dbReference type="InParanoid" id="A0A1E7FZT7"/>